<name>A0ABZ0X5M5_9GAMM</name>
<reference evidence="1 2" key="1">
    <citation type="submission" date="2023-11" db="EMBL/GenBank/DDBJ databases">
        <title>MicrobeMod: A computational toolkit for identifying prokaryotic methylation and restriction-modification with nanopore sequencing.</title>
        <authorList>
            <person name="Crits-Christoph A."/>
            <person name="Kang S.C."/>
            <person name="Lee H."/>
            <person name="Ostrov N."/>
        </authorList>
    </citation>
    <scope>NUCLEOTIDE SEQUENCE [LARGE SCALE GENOMIC DNA]</scope>
    <source>
        <strain evidence="1 2">DSMZ 16071</strain>
    </source>
</reference>
<dbReference type="Proteomes" id="UP001324185">
    <property type="component" value="Chromosome"/>
</dbReference>
<keyword evidence="2" id="KW-1185">Reference proteome</keyword>
<dbReference type="RefSeq" id="WP_018623677.1">
    <property type="nucleotide sequence ID" value="NZ_CP140158.1"/>
</dbReference>
<dbReference type="InterPro" id="IPR029069">
    <property type="entry name" value="HotDog_dom_sf"/>
</dbReference>
<dbReference type="SUPFAM" id="SSF54637">
    <property type="entry name" value="Thioesterase/thiol ester dehydrase-isomerase"/>
    <property type="match status" value="1"/>
</dbReference>
<dbReference type="EMBL" id="CP140158">
    <property type="protein sequence ID" value="WQG85683.1"/>
    <property type="molecule type" value="Genomic_DNA"/>
</dbReference>
<organism evidence="1 2">
    <name type="scientific">Kangiella aquimarina</name>
    <dbReference type="NCBI Taxonomy" id="261965"/>
    <lineage>
        <taxon>Bacteria</taxon>
        <taxon>Pseudomonadati</taxon>
        <taxon>Pseudomonadota</taxon>
        <taxon>Gammaproteobacteria</taxon>
        <taxon>Kangiellales</taxon>
        <taxon>Kangiellaceae</taxon>
        <taxon>Kangiella</taxon>
    </lineage>
</organism>
<protein>
    <submittedName>
        <fullName evidence="1">3-hydroxyacyl-ACP dehydratase</fullName>
    </submittedName>
</protein>
<accession>A0ABZ0X5M5</accession>
<dbReference type="PIRSF" id="PIRSF020565">
    <property type="entry name" value="3Ho_Ac_ACP_DH_prd"/>
    <property type="match status" value="1"/>
</dbReference>
<dbReference type="Pfam" id="PF22817">
    <property type="entry name" value="ApeP-like"/>
    <property type="match status" value="1"/>
</dbReference>
<evidence type="ECO:0000313" key="2">
    <source>
        <dbReference type="Proteomes" id="UP001324185"/>
    </source>
</evidence>
<dbReference type="Gene3D" id="3.10.129.10">
    <property type="entry name" value="Hotdog Thioesterase"/>
    <property type="match status" value="1"/>
</dbReference>
<evidence type="ECO:0000313" key="1">
    <source>
        <dbReference type="EMBL" id="WQG85683.1"/>
    </source>
</evidence>
<dbReference type="InterPro" id="IPR016776">
    <property type="entry name" value="ApeP-like_dehydratase"/>
</dbReference>
<proteinExistence type="predicted"/>
<sequence>MQSIEAQKPIILSKPVSEFVPHSAPMVLIDKIVDFDESSLVAEFSVSAESRFFQTDIPGIESWVGVEYMAQAIAALAGIRAFLVNQPVNLGFLLGTRKLELFQQQFNNNQTYTVQIKELYMDDSGLGSFDCSIVQNNQCVCAAKLNVFETSDQTQLLN</sequence>
<gene>
    <name evidence="1" type="ORF">SR900_02075</name>
</gene>